<dbReference type="PANTHER" id="PTHR46586">
    <property type="entry name" value="ANKYRIN REPEAT-CONTAINING PROTEIN"/>
    <property type="match status" value="1"/>
</dbReference>
<proteinExistence type="predicted"/>
<dbReference type="InterPro" id="IPR002110">
    <property type="entry name" value="Ankyrin_rpt"/>
</dbReference>
<dbReference type="SMART" id="SM00248">
    <property type="entry name" value="ANK"/>
    <property type="match status" value="7"/>
</dbReference>
<evidence type="ECO:0000313" key="2">
    <source>
        <dbReference type="Proteomes" id="UP000001396"/>
    </source>
</evidence>
<sequence>MEYINKQQLLKLIINNKITRNIIFNFVKSIHRENLNKKETKLYNWNKLLEDPLLMVEYKYFKYLNDNRLEILPRPTKQQIQSIAESLVRLDRFEILKSIILQLSSIHSDIIVKEQHIDFNRILTVACEFGRYQIAVYLVNHFRLKEYIEAILRIPKSGNVRLLKWMVKRLVSKEKFIWMAPRMLEMAVKFGNFEMVVYLSKYTKAKSTSSLHYAILHNHYNVIQWLVAHGEPIWGYDIADLVRHKQFDVLQSVLARLPPSFFKKENHRYDEIVGCGDLDIVKTLHSMGVEFTSKSMYHAIKSGNLELVKWLISNVRILYLTNVMDEAARNGKFSILQWFHFNVNEGCSFKAIDYAAKIGRLDIIEWLNEKRGEGCSINAMDFAAENNHLEVVKWLNEKRSEGCSTKAMDQALIGGHLEMCEWLMENRTEGYSDMAIRVLSYFNNLTMLKWLVERKKDEVDPIHFFNVGIEMAIRNSSLDIVRYLLDLVPSERVIGKLEEISFKVVKYGSIDMVTFFFRDRCIRVEKDDIIECILLKDVKKFKILLDYYQFNDWSPMDMVSQLVVLGNVEMLSYLFCKHKELRDYSKLTLRLAMKENHYNIIAWLLEIPSPNIVYTDSKEEDQIYNNKFYFKEYIENPTKTIYQLKLKAFKNNQLII</sequence>
<dbReference type="AlphaFoldDB" id="D3AZ40"/>
<dbReference type="SUPFAM" id="SSF140860">
    <property type="entry name" value="Pseudo ankyrin repeat-like"/>
    <property type="match status" value="1"/>
</dbReference>
<dbReference type="InterPro" id="IPR036770">
    <property type="entry name" value="Ankyrin_rpt-contain_sf"/>
</dbReference>
<comment type="caution">
    <text evidence="1">The sequence shown here is derived from an EMBL/GenBank/DDBJ whole genome shotgun (WGS) entry which is preliminary data.</text>
</comment>
<dbReference type="InParanoid" id="D3AZ40"/>
<reference evidence="1 2" key="1">
    <citation type="journal article" date="2011" name="Genome Res.">
        <title>Phylogeny-wide analysis of social amoeba genomes highlights ancient origins for complex intercellular communication.</title>
        <authorList>
            <person name="Heidel A.J."/>
            <person name="Lawal H.M."/>
            <person name="Felder M."/>
            <person name="Schilde C."/>
            <person name="Helps N.R."/>
            <person name="Tunggal B."/>
            <person name="Rivero F."/>
            <person name="John U."/>
            <person name="Schleicher M."/>
            <person name="Eichinger L."/>
            <person name="Platzer M."/>
            <person name="Noegel A.A."/>
            <person name="Schaap P."/>
            <person name="Gloeckner G."/>
        </authorList>
    </citation>
    <scope>NUCLEOTIDE SEQUENCE [LARGE SCALE GENOMIC DNA]</scope>
    <source>
        <strain evidence="2">ATCC 26659 / Pp 5 / PN500</strain>
    </source>
</reference>
<evidence type="ECO:0000313" key="1">
    <source>
        <dbReference type="EMBL" id="EFA85597.1"/>
    </source>
</evidence>
<dbReference type="Proteomes" id="UP000001396">
    <property type="component" value="Unassembled WGS sequence"/>
</dbReference>
<organism evidence="1 2">
    <name type="scientific">Heterostelium pallidum (strain ATCC 26659 / Pp 5 / PN500)</name>
    <name type="common">Cellular slime mold</name>
    <name type="synonym">Polysphondylium pallidum</name>
    <dbReference type="NCBI Taxonomy" id="670386"/>
    <lineage>
        <taxon>Eukaryota</taxon>
        <taxon>Amoebozoa</taxon>
        <taxon>Evosea</taxon>
        <taxon>Eumycetozoa</taxon>
        <taxon>Dictyostelia</taxon>
        <taxon>Acytosteliales</taxon>
        <taxon>Acytosteliaceae</taxon>
        <taxon>Heterostelium</taxon>
    </lineage>
</organism>
<name>D3AZ40_HETP5</name>
<dbReference type="InterPro" id="IPR052050">
    <property type="entry name" value="SecEffector_AnkRepeat"/>
</dbReference>
<dbReference type="SUPFAM" id="SSF48403">
    <property type="entry name" value="Ankyrin repeat"/>
    <property type="match status" value="1"/>
</dbReference>
<evidence type="ECO:0008006" key="3">
    <source>
        <dbReference type="Google" id="ProtNLM"/>
    </source>
</evidence>
<dbReference type="Pfam" id="PF13637">
    <property type="entry name" value="Ank_4"/>
    <property type="match status" value="1"/>
</dbReference>
<accession>D3AZ40</accession>
<dbReference type="GeneID" id="31356909"/>
<dbReference type="Gene3D" id="1.25.40.20">
    <property type="entry name" value="Ankyrin repeat-containing domain"/>
    <property type="match status" value="3"/>
</dbReference>
<keyword evidence="2" id="KW-1185">Reference proteome</keyword>
<dbReference type="EMBL" id="ADBJ01000006">
    <property type="protein sequence ID" value="EFA85597.1"/>
    <property type="molecule type" value="Genomic_DNA"/>
</dbReference>
<protein>
    <recommendedName>
        <fullName evidence="3">Ankyrin repeat protein</fullName>
    </recommendedName>
</protein>
<dbReference type="PANTHER" id="PTHR46586:SF3">
    <property type="entry name" value="ANKYRIN REPEAT-CONTAINING PROTEIN"/>
    <property type="match status" value="1"/>
</dbReference>
<dbReference type="RefSeq" id="XP_020437704.1">
    <property type="nucleotide sequence ID" value="XM_020572389.1"/>
</dbReference>
<gene>
    <name evidence="1" type="ORF">PPL_01380</name>
</gene>